<gene>
    <name evidence="2" type="ORF">GGX14DRAFT_609753</name>
</gene>
<name>A0AAD6YEB4_9AGAR</name>
<protein>
    <submittedName>
        <fullName evidence="2">Uncharacterized protein</fullName>
    </submittedName>
</protein>
<sequence length="379" mass="41724">MCLGHASSRRRHQATRAACGGQWILGNVRARGQLAAAGGRHRGSAHASGRAGRMLDTRHVADGGSRGYVRTGSRGVRRARGWLTTSPETGVGAGRARSLCALDPAALRALTVASVYKAGGASPRERMYGLRRPRISTKAIVSLKSSGEFMAAGLWSVGGRTWSVGSNVGPQLICMADEPLFSYLGRSTRQAKLRTRWGLRERSEVYEKEISHRVDCITGLRFRDIANYHDVPALHDRRIYIILFILAIVTLSRRKTAGKIVLLVANWLMAVLGTAQIILTLASCVVLIQMSQNNLDTSTDPKASQLGLEFQEMDDAMSKARSIVWSINKNESAGRIWWIRREAFHVGLEKSVQSRYNTAVTIMYDPRFNVIARSFDSAD</sequence>
<comment type="caution">
    <text evidence="2">The sequence shown here is derived from an EMBL/GenBank/DDBJ whole genome shotgun (WGS) entry which is preliminary data.</text>
</comment>
<evidence type="ECO:0000313" key="3">
    <source>
        <dbReference type="Proteomes" id="UP001219525"/>
    </source>
</evidence>
<organism evidence="2 3">
    <name type="scientific">Mycena pura</name>
    <dbReference type="NCBI Taxonomy" id="153505"/>
    <lineage>
        <taxon>Eukaryota</taxon>
        <taxon>Fungi</taxon>
        <taxon>Dikarya</taxon>
        <taxon>Basidiomycota</taxon>
        <taxon>Agaricomycotina</taxon>
        <taxon>Agaricomycetes</taxon>
        <taxon>Agaricomycetidae</taxon>
        <taxon>Agaricales</taxon>
        <taxon>Marasmiineae</taxon>
        <taxon>Mycenaceae</taxon>
        <taxon>Mycena</taxon>
    </lineage>
</organism>
<reference evidence="2" key="1">
    <citation type="submission" date="2023-03" db="EMBL/GenBank/DDBJ databases">
        <title>Massive genome expansion in bonnet fungi (Mycena s.s.) driven by repeated elements and novel gene families across ecological guilds.</title>
        <authorList>
            <consortium name="Lawrence Berkeley National Laboratory"/>
            <person name="Harder C.B."/>
            <person name="Miyauchi S."/>
            <person name="Viragh M."/>
            <person name="Kuo A."/>
            <person name="Thoen E."/>
            <person name="Andreopoulos B."/>
            <person name="Lu D."/>
            <person name="Skrede I."/>
            <person name="Drula E."/>
            <person name="Henrissat B."/>
            <person name="Morin E."/>
            <person name="Kohler A."/>
            <person name="Barry K."/>
            <person name="LaButti K."/>
            <person name="Morin E."/>
            <person name="Salamov A."/>
            <person name="Lipzen A."/>
            <person name="Mereny Z."/>
            <person name="Hegedus B."/>
            <person name="Baldrian P."/>
            <person name="Stursova M."/>
            <person name="Weitz H."/>
            <person name="Taylor A."/>
            <person name="Grigoriev I.V."/>
            <person name="Nagy L.G."/>
            <person name="Martin F."/>
            <person name="Kauserud H."/>
        </authorList>
    </citation>
    <scope>NUCLEOTIDE SEQUENCE</scope>
    <source>
        <strain evidence="2">9144</strain>
    </source>
</reference>
<proteinExistence type="predicted"/>
<dbReference type="EMBL" id="JARJCW010000018">
    <property type="protein sequence ID" value="KAJ7214917.1"/>
    <property type="molecule type" value="Genomic_DNA"/>
</dbReference>
<keyword evidence="3" id="KW-1185">Reference proteome</keyword>
<keyword evidence="1" id="KW-0472">Membrane</keyword>
<accession>A0AAD6YEB4</accession>
<keyword evidence="1" id="KW-0812">Transmembrane</keyword>
<evidence type="ECO:0000256" key="1">
    <source>
        <dbReference type="SAM" id="Phobius"/>
    </source>
</evidence>
<dbReference type="Proteomes" id="UP001219525">
    <property type="component" value="Unassembled WGS sequence"/>
</dbReference>
<evidence type="ECO:0000313" key="2">
    <source>
        <dbReference type="EMBL" id="KAJ7214917.1"/>
    </source>
</evidence>
<dbReference type="AlphaFoldDB" id="A0AAD6YEB4"/>
<keyword evidence="1" id="KW-1133">Transmembrane helix</keyword>
<feature type="transmembrane region" description="Helical" evidence="1">
    <location>
        <begin position="260"/>
        <end position="288"/>
    </location>
</feature>